<dbReference type="Proteomes" id="UP000439903">
    <property type="component" value="Unassembled WGS sequence"/>
</dbReference>
<reference evidence="1 2" key="1">
    <citation type="journal article" date="2019" name="Environ. Microbiol.">
        <title>At the nexus of three kingdoms: the genome of the mycorrhizal fungus Gigaspora margarita provides insights into plant, endobacterial and fungal interactions.</title>
        <authorList>
            <person name="Venice F."/>
            <person name="Ghignone S."/>
            <person name="Salvioli di Fossalunga A."/>
            <person name="Amselem J."/>
            <person name="Novero M."/>
            <person name="Xianan X."/>
            <person name="Sedzielewska Toro K."/>
            <person name="Morin E."/>
            <person name="Lipzen A."/>
            <person name="Grigoriev I.V."/>
            <person name="Henrissat B."/>
            <person name="Martin F.M."/>
            <person name="Bonfante P."/>
        </authorList>
    </citation>
    <scope>NUCLEOTIDE SEQUENCE [LARGE SCALE GENOMIC DNA]</scope>
    <source>
        <strain evidence="1 2">BEG34</strain>
    </source>
</reference>
<dbReference type="OrthoDB" id="10044727at2759"/>
<evidence type="ECO:0000313" key="1">
    <source>
        <dbReference type="EMBL" id="KAF0332913.1"/>
    </source>
</evidence>
<gene>
    <name evidence="1" type="ORF">F8M41_018562</name>
</gene>
<proteinExistence type="predicted"/>
<protein>
    <submittedName>
        <fullName evidence="1">Uncharacterized protein</fullName>
    </submittedName>
</protein>
<comment type="caution">
    <text evidence="1">The sequence shown here is derived from an EMBL/GenBank/DDBJ whole genome shotgun (WGS) entry which is preliminary data.</text>
</comment>
<evidence type="ECO:0000313" key="2">
    <source>
        <dbReference type="Proteomes" id="UP000439903"/>
    </source>
</evidence>
<accession>A0A8H3WWE7</accession>
<dbReference type="EMBL" id="WTPW01004513">
    <property type="protein sequence ID" value="KAF0332913.1"/>
    <property type="molecule type" value="Genomic_DNA"/>
</dbReference>
<sequence>MLEIIVEPELEYDEKESVQITHDECYFYANDEQRRIWTQEDKDVLRSKHIGRSVMVSAFVCPCHGLLKLSEEQFKANPYIKHKESFVIRSVQEDGYWKSEHILEQVFFSFFLNKNFNTITNFKYSFCKKQYLYLKYCILVM</sequence>
<name>A0A8H3WWE7_GIGMA</name>
<organism evidence="1 2">
    <name type="scientific">Gigaspora margarita</name>
    <dbReference type="NCBI Taxonomy" id="4874"/>
    <lineage>
        <taxon>Eukaryota</taxon>
        <taxon>Fungi</taxon>
        <taxon>Fungi incertae sedis</taxon>
        <taxon>Mucoromycota</taxon>
        <taxon>Glomeromycotina</taxon>
        <taxon>Glomeromycetes</taxon>
        <taxon>Diversisporales</taxon>
        <taxon>Gigasporaceae</taxon>
        <taxon>Gigaspora</taxon>
    </lineage>
</organism>
<keyword evidence="2" id="KW-1185">Reference proteome</keyword>
<dbReference type="AlphaFoldDB" id="A0A8H3WWE7"/>